<feature type="region of interest" description="Disordered" evidence="5">
    <location>
        <begin position="1"/>
        <end position="22"/>
    </location>
</feature>
<sequence length="681" mass="78574">MDQSNKKPINSSNTTTTFQSTSSSSLPRTIYAHRIENYSPITFTYIKEYCNNEIITSIYTIWNFLPKFLYEQLHYISNIFFIIVAIIYLFADDATSIFAIVTPFSLLVTMIKDAIYDILRHQQDKQINEKLFPLMKINIKTNEIKWILKKSKNLHVGDVILCKNNEELPCDLIILATSNHNCKCYITTSNLDGESTIKTNYCLLDTQNVYKNYINDSINYPLNNDILNSLYIKINCQQPNEDFNNFEGCITTNLNQQMKQPLTLRNILYKGAKLKNTKSIIGLVIYTGNDTKLLLNSKKVKRKYSSRESKANQILFTFLIIMIGFCILFSIVTKKWSINNLINPFIPFEHFKNWIQIKGVFRFLFILNYIIPISLIITTEIQQITSAYFISADMNLYDIEQDISTKSNTPQLVDELGQVNYLFSDKTGTLTKNEMNLHTLAVLNTDKVYVFNDSTLQNINDNTKNRKKENTQKSSRLKQISQKINKFGYIGVVYEESKEFQSEYYNDNYGFISSSDSELDEEDHNEIVPHFMLNKVNKSKENITSANEYLNYASNDNNNNNNKLPNELLHCLTTLALCHTVEATSPDEKALVIGAAKLGILFMGASLNENNSHSRIYRLEYDQCLQNGSGQSEIMEYSIDAILEFDSFRKRMSIMAKHPDGTYHIHSKGAESSIFEVRWFN</sequence>
<dbReference type="SUPFAM" id="SSF81660">
    <property type="entry name" value="Metal cation-transporting ATPase, ATP-binding domain N"/>
    <property type="match status" value="1"/>
</dbReference>
<dbReference type="SUPFAM" id="SSF81653">
    <property type="entry name" value="Calcium ATPase, transduction domain A"/>
    <property type="match status" value="1"/>
</dbReference>
<proteinExistence type="predicted"/>
<evidence type="ECO:0000313" key="8">
    <source>
        <dbReference type="Proteomes" id="UP000277204"/>
    </source>
</evidence>
<keyword evidence="3 6" id="KW-1133">Transmembrane helix</keyword>
<evidence type="ECO:0000256" key="1">
    <source>
        <dbReference type="ARBA" id="ARBA00004370"/>
    </source>
</evidence>
<dbReference type="EMBL" id="UZAI01002661">
    <property type="protein sequence ID" value="VDO73590.1"/>
    <property type="molecule type" value="Genomic_DNA"/>
</dbReference>
<comment type="subcellular location">
    <subcellularLocation>
        <location evidence="1">Membrane</location>
    </subcellularLocation>
</comment>
<dbReference type="PANTHER" id="PTHR24092:SF175">
    <property type="entry name" value="PHOSPHOLIPID-TRANSPORTING ATPASE"/>
    <property type="match status" value="1"/>
</dbReference>
<dbReference type="GO" id="GO:0005783">
    <property type="term" value="C:endoplasmic reticulum"/>
    <property type="evidence" value="ECO:0007669"/>
    <property type="project" value="TreeGrafter"/>
</dbReference>
<feature type="transmembrane region" description="Helical" evidence="6">
    <location>
        <begin position="73"/>
        <end position="91"/>
    </location>
</feature>
<keyword evidence="8" id="KW-1185">Reference proteome</keyword>
<dbReference type="Gene3D" id="2.70.150.10">
    <property type="entry name" value="Calcium-transporting ATPase, cytoplasmic transduction domain A"/>
    <property type="match status" value="1"/>
</dbReference>
<dbReference type="InterPro" id="IPR032631">
    <property type="entry name" value="P-type_ATPase_N"/>
</dbReference>
<accession>A0A183LSW1</accession>
<dbReference type="PROSITE" id="PS00154">
    <property type="entry name" value="ATPASE_E1_E2"/>
    <property type="match status" value="1"/>
</dbReference>
<feature type="transmembrane region" description="Helical" evidence="6">
    <location>
        <begin position="360"/>
        <end position="378"/>
    </location>
</feature>
<dbReference type="InterPro" id="IPR018303">
    <property type="entry name" value="ATPase_P-typ_P_site"/>
</dbReference>
<dbReference type="SUPFAM" id="SSF81665">
    <property type="entry name" value="Calcium ATPase, transmembrane domain M"/>
    <property type="match status" value="1"/>
</dbReference>
<dbReference type="InterPro" id="IPR023299">
    <property type="entry name" value="ATPase_P-typ_cyto_dom_N"/>
</dbReference>
<reference evidence="7 8" key="1">
    <citation type="submission" date="2018-11" db="EMBL/GenBank/DDBJ databases">
        <authorList>
            <consortium name="Pathogen Informatics"/>
        </authorList>
    </citation>
    <scope>NUCLEOTIDE SEQUENCE [LARGE SCALE GENOMIC DNA]</scope>
    <source>
        <strain evidence="7 8">Zambia</strain>
    </source>
</reference>
<dbReference type="GO" id="GO:0005886">
    <property type="term" value="C:plasma membrane"/>
    <property type="evidence" value="ECO:0007669"/>
    <property type="project" value="TreeGrafter"/>
</dbReference>
<dbReference type="GO" id="GO:0000166">
    <property type="term" value="F:nucleotide binding"/>
    <property type="evidence" value="ECO:0007669"/>
    <property type="project" value="InterPro"/>
</dbReference>
<keyword evidence="2 6" id="KW-0812">Transmembrane</keyword>
<feature type="compositionally biased region" description="Polar residues" evidence="5">
    <location>
        <begin position="1"/>
        <end position="10"/>
    </location>
</feature>
<dbReference type="Proteomes" id="UP000277204">
    <property type="component" value="Unassembled WGS sequence"/>
</dbReference>
<dbReference type="InterPro" id="IPR023298">
    <property type="entry name" value="ATPase_P-typ_TM_dom_sf"/>
</dbReference>
<dbReference type="STRING" id="48269.A0A183LSW1"/>
<dbReference type="PANTHER" id="PTHR24092">
    <property type="entry name" value="PROBABLE PHOSPHOLIPID-TRANSPORTING ATPASE"/>
    <property type="match status" value="1"/>
</dbReference>
<name>A0A183LSW1_9TREM</name>
<evidence type="ECO:0000313" key="7">
    <source>
        <dbReference type="EMBL" id="VDO73590.1"/>
    </source>
</evidence>
<keyword evidence="4 6" id="KW-0472">Membrane</keyword>
<feature type="transmembrane region" description="Helical" evidence="6">
    <location>
        <begin position="311"/>
        <end position="332"/>
    </location>
</feature>
<dbReference type="Pfam" id="PF16209">
    <property type="entry name" value="PhoLip_ATPase_N"/>
    <property type="match status" value="1"/>
</dbReference>
<evidence type="ECO:0000256" key="5">
    <source>
        <dbReference type="SAM" id="MobiDB-lite"/>
    </source>
</evidence>
<protein>
    <submittedName>
        <fullName evidence="7">Uncharacterized protein</fullName>
    </submittedName>
</protein>
<evidence type="ECO:0000256" key="6">
    <source>
        <dbReference type="SAM" id="Phobius"/>
    </source>
</evidence>
<dbReference type="Gene3D" id="3.40.1110.10">
    <property type="entry name" value="Calcium-transporting ATPase, cytoplasmic domain N"/>
    <property type="match status" value="1"/>
</dbReference>
<evidence type="ECO:0000256" key="3">
    <source>
        <dbReference type="ARBA" id="ARBA00022989"/>
    </source>
</evidence>
<gene>
    <name evidence="7" type="ORF">SMRZ_LOCUS6886</name>
</gene>
<dbReference type="GO" id="GO:0045332">
    <property type="term" value="P:phospholipid translocation"/>
    <property type="evidence" value="ECO:0007669"/>
    <property type="project" value="TreeGrafter"/>
</dbReference>
<organism evidence="7 8">
    <name type="scientific">Schistosoma margrebowiei</name>
    <dbReference type="NCBI Taxonomy" id="48269"/>
    <lineage>
        <taxon>Eukaryota</taxon>
        <taxon>Metazoa</taxon>
        <taxon>Spiralia</taxon>
        <taxon>Lophotrochozoa</taxon>
        <taxon>Platyhelminthes</taxon>
        <taxon>Trematoda</taxon>
        <taxon>Digenea</taxon>
        <taxon>Strigeidida</taxon>
        <taxon>Schistosomatoidea</taxon>
        <taxon>Schistosomatidae</taxon>
        <taxon>Schistosoma</taxon>
    </lineage>
</organism>
<feature type="compositionally biased region" description="Low complexity" evidence="5">
    <location>
        <begin position="11"/>
        <end position="22"/>
    </location>
</feature>
<dbReference type="InterPro" id="IPR008250">
    <property type="entry name" value="ATPase_P-typ_transduc_dom_A_sf"/>
</dbReference>
<evidence type="ECO:0000256" key="2">
    <source>
        <dbReference type="ARBA" id="ARBA00022692"/>
    </source>
</evidence>
<dbReference type="GO" id="GO:0140326">
    <property type="term" value="F:ATPase-coupled intramembrane lipid transporter activity"/>
    <property type="evidence" value="ECO:0007669"/>
    <property type="project" value="TreeGrafter"/>
</dbReference>
<evidence type="ECO:0000256" key="4">
    <source>
        <dbReference type="ARBA" id="ARBA00023136"/>
    </source>
</evidence>
<dbReference type="AlphaFoldDB" id="A0A183LSW1"/>